<gene>
    <name evidence="1" type="ORF">F4820DRAFT_451573</name>
</gene>
<sequence length="111" mass="11538">MASTGTPTSALQRETQLGKSNMTKDGSIVTSSDPTISPSATAGQKLKGDASGALKGSIGSMQAAAGAATRNKGLEEKGRVKMQEEDERLGAKRGHMPVGSDQRHVEVEKQQ</sequence>
<protein>
    <submittedName>
        <fullName evidence="1">Uncharacterized protein</fullName>
    </submittedName>
</protein>
<evidence type="ECO:0000313" key="1">
    <source>
        <dbReference type="EMBL" id="KAI4861793.1"/>
    </source>
</evidence>
<evidence type="ECO:0000313" key="2">
    <source>
        <dbReference type="Proteomes" id="UP001497700"/>
    </source>
</evidence>
<name>A0ACB9YS60_9PEZI</name>
<dbReference type="EMBL" id="MU393541">
    <property type="protein sequence ID" value="KAI4861793.1"/>
    <property type="molecule type" value="Genomic_DNA"/>
</dbReference>
<proteinExistence type="predicted"/>
<comment type="caution">
    <text evidence="1">The sequence shown here is derived from an EMBL/GenBank/DDBJ whole genome shotgun (WGS) entry which is preliminary data.</text>
</comment>
<keyword evidence="2" id="KW-1185">Reference proteome</keyword>
<accession>A0ACB9YS60</accession>
<organism evidence="1 2">
    <name type="scientific">Hypoxylon rubiginosum</name>
    <dbReference type="NCBI Taxonomy" id="110542"/>
    <lineage>
        <taxon>Eukaryota</taxon>
        <taxon>Fungi</taxon>
        <taxon>Dikarya</taxon>
        <taxon>Ascomycota</taxon>
        <taxon>Pezizomycotina</taxon>
        <taxon>Sordariomycetes</taxon>
        <taxon>Xylariomycetidae</taxon>
        <taxon>Xylariales</taxon>
        <taxon>Hypoxylaceae</taxon>
        <taxon>Hypoxylon</taxon>
    </lineage>
</organism>
<reference evidence="1 2" key="1">
    <citation type="journal article" date="2022" name="New Phytol.">
        <title>Ecological generalism drives hyperdiversity of secondary metabolite gene clusters in xylarialean endophytes.</title>
        <authorList>
            <person name="Franco M.E.E."/>
            <person name="Wisecaver J.H."/>
            <person name="Arnold A.E."/>
            <person name="Ju Y.M."/>
            <person name="Slot J.C."/>
            <person name="Ahrendt S."/>
            <person name="Moore L.P."/>
            <person name="Eastman K.E."/>
            <person name="Scott K."/>
            <person name="Konkel Z."/>
            <person name="Mondo S.J."/>
            <person name="Kuo A."/>
            <person name="Hayes R.D."/>
            <person name="Haridas S."/>
            <person name="Andreopoulos B."/>
            <person name="Riley R."/>
            <person name="LaButti K."/>
            <person name="Pangilinan J."/>
            <person name="Lipzen A."/>
            <person name="Amirebrahimi M."/>
            <person name="Yan J."/>
            <person name="Adam C."/>
            <person name="Keymanesh K."/>
            <person name="Ng V."/>
            <person name="Louie K."/>
            <person name="Northen T."/>
            <person name="Drula E."/>
            <person name="Henrissat B."/>
            <person name="Hsieh H.M."/>
            <person name="Youens-Clark K."/>
            <person name="Lutzoni F."/>
            <person name="Miadlikowska J."/>
            <person name="Eastwood D.C."/>
            <person name="Hamelin R.C."/>
            <person name="Grigoriev I.V."/>
            <person name="U'Ren J.M."/>
        </authorList>
    </citation>
    <scope>NUCLEOTIDE SEQUENCE [LARGE SCALE GENOMIC DNA]</scope>
    <source>
        <strain evidence="1 2">CBS 119005</strain>
    </source>
</reference>
<dbReference type="Proteomes" id="UP001497700">
    <property type="component" value="Unassembled WGS sequence"/>
</dbReference>